<feature type="chain" id="PRO_5046142994" description="Peptidase inhibitor family I36" evidence="1">
    <location>
        <begin position="25"/>
        <end position="113"/>
    </location>
</feature>
<sequence length="113" mass="12241">MIFQRARAAACVALLALAAGPAGAAAAAPAGWDACPVDHFCVWEGTDGGGRIIYYRHGSKDVRKQGFAEGAQSAWNRTGDTWCTYYKNIYWPPSFEVNANARVNQTILSLKKC</sequence>
<dbReference type="RefSeq" id="WP_344241949.1">
    <property type="nucleotide sequence ID" value="NZ_BAAAHH010000013.1"/>
</dbReference>
<protein>
    <recommendedName>
        <fullName evidence="4">Peptidase inhibitor family I36</fullName>
    </recommendedName>
</protein>
<accession>A0ABN1R8M3</accession>
<evidence type="ECO:0000256" key="1">
    <source>
        <dbReference type="SAM" id="SignalP"/>
    </source>
</evidence>
<gene>
    <name evidence="2" type="ORF">GCM10009550_35550</name>
</gene>
<dbReference type="EMBL" id="BAAAHH010000013">
    <property type="protein sequence ID" value="GAA0953490.1"/>
    <property type="molecule type" value="Genomic_DNA"/>
</dbReference>
<dbReference type="Pfam" id="PF03995">
    <property type="entry name" value="Inhibitor_I36"/>
    <property type="match status" value="1"/>
</dbReference>
<feature type="signal peptide" evidence="1">
    <location>
        <begin position="1"/>
        <end position="24"/>
    </location>
</feature>
<evidence type="ECO:0008006" key="4">
    <source>
        <dbReference type="Google" id="ProtNLM"/>
    </source>
</evidence>
<keyword evidence="3" id="KW-1185">Reference proteome</keyword>
<proteinExistence type="predicted"/>
<name>A0ABN1R8M3_9ACTN</name>
<comment type="caution">
    <text evidence="2">The sequence shown here is derived from an EMBL/GenBank/DDBJ whole genome shotgun (WGS) entry which is preliminary data.</text>
</comment>
<organism evidence="2 3">
    <name type="scientific">Actinocorallia libanotica</name>
    <dbReference type="NCBI Taxonomy" id="46162"/>
    <lineage>
        <taxon>Bacteria</taxon>
        <taxon>Bacillati</taxon>
        <taxon>Actinomycetota</taxon>
        <taxon>Actinomycetes</taxon>
        <taxon>Streptosporangiales</taxon>
        <taxon>Thermomonosporaceae</taxon>
        <taxon>Actinocorallia</taxon>
    </lineage>
</organism>
<evidence type="ECO:0000313" key="3">
    <source>
        <dbReference type="Proteomes" id="UP001500665"/>
    </source>
</evidence>
<dbReference type="Proteomes" id="UP001500665">
    <property type="component" value="Unassembled WGS sequence"/>
</dbReference>
<keyword evidence="1" id="KW-0732">Signal</keyword>
<evidence type="ECO:0000313" key="2">
    <source>
        <dbReference type="EMBL" id="GAA0953490.1"/>
    </source>
</evidence>
<reference evidence="2 3" key="1">
    <citation type="journal article" date="2019" name="Int. J. Syst. Evol. Microbiol.">
        <title>The Global Catalogue of Microorganisms (GCM) 10K type strain sequencing project: providing services to taxonomists for standard genome sequencing and annotation.</title>
        <authorList>
            <consortium name="The Broad Institute Genomics Platform"/>
            <consortium name="The Broad Institute Genome Sequencing Center for Infectious Disease"/>
            <person name="Wu L."/>
            <person name="Ma J."/>
        </authorList>
    </citation>
    <scope>NUCLEOTIDE SEQUENCE [LARGE SCALE GENOMIC DNA]</scope>
    <source>
        <strain evidence="2 3">JCM 10696</strain>
    </source>
</reference>